<dbReference type="InterPro" id="IPR029066">
    <property type="entry name" value="PLP-binding_barrel"/>
</dbReference>
<dbReference type="Pfam" id="PF14031">
    <property type="entry name" value="D-ser_dehydrat"/>
    <property type="match status" value="1"/>
</dbReference>
<dbReference type="EMBL" id="CP070608">
    <property type="protein sequence ID" value="QSE96089.1"/>
    <property type="molecule type" value="Genomic_DNA"/>
</dbReference>
<dbReference type="KEGG" id="fuv:JR347_10720"/>
<dbReference type="PANTHER" id="PTHR28004">
    <property type="entry name" value="ZGC:162816-RELATED"/>
    <property type="match status" value="1"/>
</dbReference>
<feature type="domain" description="D-serine dehydratase-like" evidence="3">
    <location>
        <begin position="248"/>
        <end position="350"/>
    </location>
</feature>
<protein>
    <submittedName>
        <fullName evidence="4">Alanine racemase</fullName>
    </submittedName>
</protein>
<dbReference type="RefSeq" id="WP_205720602.1">
    <property type="nucleotide sequence ID" value="NZ_CP070608.1"/>
</dbReference>
<dbReference type="GO" id="GO:0036088">
    <property type="term" value="P:D-serine catabolic process"/>
    <property type="evidence" value="ECO:0007669"/>
    <property type="project" value="TreeGrafter"/>
</dbReference>
<keyword evidence="2" id="KW-0456">Lyase</keyword>
<comment type="similarity">
    <text evidence="1">Belongs to the DSD1 family.</text>
</comment>
<dbReference type="PANTHER" id="PTHR28004:SF2">
    <property type="entry name" value="D-SERINE DEHYDRATASE"/>
    <property type="match status" value="1"/>
</dbReference>
<reference evidence="4" key="1">
    <citation type="submission" date="2021-02" db="EMBL/GenBank/DDBJ databases">
        <title>Fulvivirga sp. S481 isolated from sea water.</title>
        <authorList>
            <person name="Bae S.S."/>
            <person name="Baek K."/>
        </authorList>
    </citation>
    <scope>NUCLEOTIDE SEQUENCE</scope>
    <source>
        <strain evidence="4">S481</strain>
    </source>
</reference>
<evidence type="ECO:0000313" key="4">
    <source>
        <dbReference type="EMBL" id="QSE96089.1"/>
    </source>
</evidence>
<proteinExistence type="inferred from homology"/>
<gene>
    <name evidence="4" type="ORF">JR347_10720</name>
</gene>
<dbReference type="GO" id="GO:0008721">
    <property type="term" value="F:D-serine ammonia-lyase activity"/>
    <property type="evidence" value="ECO:0007669"/>
    <property type="project" value="TreeGrafter"/>
</dbReference>
<evidence type="ECO:0000259" key="3">
    <source>
        <dbReference type="SMART" id="SM01119"/>
    </source>
</evidence>
<dbReference type="InterPro" id="IPR026956">
    <property type="entry name" value="D-ser_dehydrat-like_dom"/>
</dbReference>
<name>A0A974WDI8_9BACT</name>
<dbReference type="SUPFAM" id="SSF51419">
    <property type="entry name" value="PLP-binding barrel"/>
    <property type="match status" value="1"/>
</dbReference>
<evidence type="ECO:0000313" key="5">
    <source>
        <dbReference type="Proteomes" id="UP000662783"/>
    </source>
</evidence>
<accession>A0A974WDI8</accession>
<dbReference type="Gene3D" id="2.40.37.20">
    <property type="entry name" value="D-serine dehydratase-like domain"/>
    <property type="match status" value="1"/>
</dbReference>
<evidence type="ECO:0000256" key="2">
    <source>
        <dbReference type="ARBA" id="ARBA00023239"/>
    </source>
</evidence>
<dbReference type="AlphaFoldDB" id="A0A974WDI8"/>
<organism evidence="4 5">
    <name type="scientific">Fulvivirga lutea</name>
    <dbReference type="NCBI Taxonomy" id="2810512"/>
    <lineage>
        <taxon>Bacteria</taxon>
        <taxon>Pseudomonadati</taxon>
        <taxon>Bacteroidota</taxon>
        <taxon>Cytophagia</taxon>
        <taxon>Cytophagales</taxon>
        <taxon>Fulvivirgaceae</taxon>
        <taxon>Fulvivirga</taxon>
    </lineage>
</organism>
<dbReference type="InterPro" id="IPR051466">
    <property type="entry name" value="D-amino_acid_metab_enzyme"/>
</dbReference>
<evidence type="ECO:0000256" key="1">
    <source>
        <dbReference type="ARBA" id="ARBA00005323"/>
    </source>
</evidence>
<sequence length="357" mass="39240">MKITKPTLILNAAVCRANIARMVNKAQSQGLELQPHFKTHQSKQIGQWFQELGVYKITVSSLGMAQYFAASGWNDITVAFPCNILEIDAINELAKDIALTVLVDNSDIAELLNSQVRNSISVYIEIDSGGNRSGIKPHQLEKVRDLANQISASDKLKFKGLYSHAGHTYGAKGESEIQNLANKSIEQLSSLKQLLLSEYPHLIACFGDTPSCSVLDSFANIDRISPGNFVFYDVMQSEIGSCQLQDIAVTVACPVVSIKQEENQLIIYGGAVHFSKDHSGKYGYGQVVEFINNGWEIIEGATLIKVSQEHGIIQLEDGLTSEFKIGDVIGVLPIHSCLTAECLRSYQTLNGELMDHY</sequence>
<dbReference type="Gene3D" id="3.20.20.10">
    <property type="entry name" value="Alanine racemase"/>
    <property type="match status" value="1"/>
</dbReference>
<dbReference type="Proteomes" id="UP000662783">
    <property type="component" value="Chromosome"/>
</dbReference>
<keyword evidence="5" id="KW-1185">Reference proteome</keyword>
<dbReference type="InterPro" id="IPR001608">
    <property type="entry name" value="Ala_racemase_N"/>
</dbReference>
<dbReference type="Pfam" id="PF01168">
    <property type="entry name" value="Ala_racemase_N"/>
    <property type="match status" value="1"/>
</dbReference>
<dbReference type="InterPro" id="IPR042208">
    <property type="entry name" value="D-ser_dehydrat-like_sf"/>
</dbReference>
<dbReference type="SMART" id="SM01119">
    <property type="entry name" value="D-ser_dehydrat"/>
    <property type="match status" value="1"/>
</dbReference>